<dbReference type="InterPro" id="IPR029016">
    <property type="entry name" value="GAF-like_dom_sf"/>
</dbReference>
<accession>A0A6J7G710</accession>
<dbReference type="SUPFAM" id="SSF55781">
    <property type="entry name" value="GAF domain-like"/>
    <property type="match status" value="1"/>
</dbReference>
<dbReference type="Pfam" id="PF01590">
    <property type="entry name" value="GAF"/>
    <property type="match status" value="1"/>
</dbReference>
<evidence type="ECO:0000313" key="2">
    <source>
        <dbReference type="EMBL" id="CAB4900430.1"/>
    </source>
</evidence>
<gene>
    <name evidence="2" type="ORF">UFOPK3472_02423</name>
</gene>
<dbReference type="Gene3D" id="3.30.450.40">
    <property type="match status" value="1"/>
</dbReference>
<dbReference type="SMART" id="SM00065">
    <property type="entry name" value="GAF"/>
    <property type="match status" value="1"/>
</dbReference>
<sequence>MWTMTTGYPGFDDRLNELLARQAEKSCVSPEAYIRRAVIDRLVDELSDDQDSDVGSLLRALRDRTGDRPVTAAATRLFGTAIDEPERLAAVARTGLMDTDSEADYDRVVAIVADALNAPSAAFSLLDDKRQYFKSALGLPPEIGSAREVPIEGSICRYAIDLGQPLVVEDARLIETLKDHPSVQAKMLVSYLGVPIVDDDGFSVGTVCVWDQRPRQWTTGHVQILQDLAWIIREQVFQ</sequence>
<dbReference type="PANTHER" id="PTHR43102">
    <property type="entry name" value="SLR1143 PROTEIN"/>
    <property type="match status" value="1"/>
</dbReference>
<evidence type="ECO:0000259" key="1">
    <source>
        <dbReference type="SMART" id="SM00065"/>
    </source>
</evidence>
<protein>
    <submittedName>
        <fullName evidence="2">Unannotated protein</fullName>
    </submittedName>
</protein>
<name>A0A6J7G710_9ZZZZ</name>
<organism evidence="2">
    <name type="scientific">freshwater metagenome</name>
    <dbReference type="NCBI Taxonomy" id="449393"/>
    <lineage>
        <taxon>unclassified sequences</taxon>
        <taxon>metagenomes</taxon>
        <taxon>ecological metagenomes</taxon>
    </lineage>
</organism>
<dbReference type="PANTHER" id="PTHR43102:SF2">
    <property type="entry name" value="GAF DOMAIN-CONTAINING PROTEIN"/>
    <property type="match status" value="1"/>
</dbReference>
<feature type="domain" description="GAF" evidence="1">
    <location>
        <begin position="100"/>
        <end position="237"/>
    </location>
</feature>
<dbReference type="EMBL" id="CAFBLX010000178">
    <property type="protein sequence ID" value="CAB4900430.1"/>
    <property type="molecule type" value="Genomic_DNA"/>
</dbReference>
<reference evidence="2" key="1">
    <citation type="submission" date="2020-05" db="EMBL/GenBank/DDBJ databases">
        <authorList>
            <person name="Chiriac C."/>
            <person name="Salcher M."/>
            <person name="Ghai R."/>
            <person name="Kavagutti S V."/>
        </authorList>
    </citation>
    <scope>NUCLEOTIDE SEQUENCE</scope>
</reference>
<dbReference type="InterPro" id="IPR003018">
    <property type="entry name" value="GAF"/>
</dbReference>
<proteinExistence type="predicted"/>
<dbReference type="AlphaFoldDB" id="A0A6J7G710"/>